<evidence type="ECO:0000313" key="1">
    <source>
        <dbReference type="EMBL" id="AYV78339.1"/>
    </source>
</evidence>
<gene>
    <name evidence="1" type="ORF">Edafosvirus10_14</name>
</gene>
<organism evidence="1">
    <name type="scientific">Edafosvirus sp</name>
    <dbReference type="NCBI Taxonomy" id="2487765"/>
    <lineage>
        <taxon>Viruses</taxon>
        <taxon>Varidnaviria</taxon>
        <taxon>Bamfordvirae</taxon>
        <taxon>Nucleocytoviricota</taxon>
        <taxon>Megaviricetes</taxon>
        <taxon>Imitervirales</taxon>
        <taxon>Mimiviridae</taxon>
        <taxon>Klosneuvirinae</taxon>
    </lineage>
</organism>
<reference evidence="1" key="1">
    <citation type="submission" date="2018-10" db="EMBL/GenBank/DDBJ databases">
        <title>Hidden diversity of soil giant viruses.</title>
        <authorList>
            <person name="Schulz F."/>
            <person name="Alteio L."/>
            <person name="Goudeau D."/>
            <person name="Ryan E.M."/>
            <person name="Malmstrom R.R."/>
            <person name="Blanchard J."/>
            <person name="Woyke T."/>
        </authorList>
    </citation>
    <scope>NUCLEOTIDE SEQUENCE</scope>
    <source>
        <strain evidence="1">EDV1</strain>
    </source>
</reference>
<accession>A0A3G4ZY66</accession>
<dbReference type="EMBL" id="MK072075">
    <property type="protein sequence ID" value="AYV78339.1"/>
    <property type="molecule type" value="Genomic_DNA"/>
</dbReference>
<name>A0A3G4ZY66_9VIRU</name>
<protein>
    <submittedName>
        <fullName evidence="1">Uncharacterized protein</fullName>
    </submittedName>
</protein>
<dbReference type="Gene3D" id="3.30.40.220">
    <property type="match status" value="1"/>
</dbReference>
<sequence length="48" mass="5565">MSVDRIDNTKGHTLENCQLVCMAINLGKLNKSNEDMIKYIKEIREINK</sequence>
<proteinExistence type="predicted"/>